<name>A0A383A091_9ZZZZ</name>
<accession>A0A383A091</accession>
<organism evidence="2">
    <name type="scientific">marine metagenome</name>
    <dbReference type="NCBI Taxonomy" id="408172"/>
    <lineage>
        <taxon>unclassified sequences</taxon>
        <taxon>metagenomes</taxon>
        <taxon>ecological metagenomes</taxon>
    </lineage>
</organism>
<reference evidence="2" key="1">
    <citation type="submission" date="2018-05" db="EMBL/GenBank/DDBJ databases">
        <authorList>
            <person name="Lanie J.A."/>
            <person name="Ng W.-L."/>
            <person name="Kazmierczak K.M."/>
            <person name="Andrzejewski T.M."/>
            <person name="Davidsen T.M."/>
            <person name="Wayne K.J."/>
            <person name="Tettelin H."/>
            <person name="Glass J.I."/>
            <person name="Rusch D."/>
            <person name="Podicherti R."/>
            <person name="Tsui H.-C.T."/>
            <person name="Winkler M.E."/>
        </authorList>
    </citation>
    <scope>NUCLEOTIDE SEQUENCE</scope>
</reference>
<gene>
    <name evidence="2" type="ORF">METZ01_LOCUS453469</name>
</gene>
<dbReference type="EMBL" id="UINC01187741">
    <property type="protein sequence ID" value="SVE00615.1"/>
    <property type="molecule type" value="Genomic_DNA"/>
</dbReference>
<dbReference type="AlphaFoldDB" id="A0A383A091"/>
<protein>
    <submittedName>
        <fullName evidence="2">Uncharacterized protein</fullName>
    </submittedName>
</protein>
<feature type="region of interest" description="Disordered" evidence="1">
    <location>
        <begin position="1"/>
        <end position="43"/>
    </location>
</feature>
<proteinExistence type="predicted"/>
<evidence type="ECO:0000313" key="2">
    <source>
        <dbReference type="EMBL" id="SVE00615.1"/>
    </source>
</evidence>
<sequence length="43" mass="4991">RWEDLRKAAAQVSDSSGPKQSLPELPTMPVRQRRRHETKSFRG</sequence>
<evidence type="ECO:0000256" key="1">
    <source>
        <dbReference type="SAM" id="MobiDB-lite"/>
    </source>
</evidence>
<feature type="non-terminal residue" evidence="2">
    <location>
        <position position="1"/>
    </location>
</feature>